<gene>
    <name evidence="1" type="ordered locus">Atu1287</name>
</gene>
<evidence type="ECO:0000313" key="2">
    <source>
        <dbReference type="Proteomes" id="UP000000813"/>
    </source>
</evidence>
<keyword evidence="2" id="KW-1185">Reference proteome</keyword>
<evidence type="ECO:0000313" key="1">
    <source>
        <dbReference type="EMBL" id="AAL42293.1"/>
    </source>
</evidence>
<reference evidence="1 2" key="1">
    <citation type="journal article" date="2001" name="Science">
        <title>The genome of the natural genetic engineer Agrobacterium tumefaciens C58.</title>
        <authorList>
            <person name="Wood D.W."/>
            <person name="Setubal J.C."/>
            <person name="Kaul R."/>
            <person name="Monks D.E."/>
            <person name="Kitajima J.P."/>
            <person name="Okura V.K."/>
            <person name="Zhou Y."/>
            <person name="Chen L."/>
            <person name="Wood G.E."/>
            <person name="Almeida N.F.Jr."/>
            <person name="Woo L."/>
            <person name="Chen Y."/>
            <person name="Paulsen I.T."/>
            <person name="Eisen J.A."/>
            <person name="Karp P.D."/>
            <person name="Bovee D.Sr."/>
            <person name="Chapman P."/>
            <person name="Clendenning J."/>
            <person name="Deatherage G."/>
            <person name="Gillet W."/>
            <person name="Grant C."/>
            <person name="Kutyavin T."/>
            <person name="Levy R."/>
            <person name="Li M.J."/>
            <person name="McClelland E."/>
            <person name="Palmieri A."/>
            <person name="Raymond C."/>
            <person name="Rouse G."/>
            <person name="Saenphimmachak C."/>
            <person name="Wu Z."/>
            <person name="Romero P."/>
            <person name="Gordon D."/>
            <person name="Zhang S."/>
            <person name="Yoo H."/>
            <person name="Tao Y."/>
            <person name="Biddle P."/>
            <person name="Jung M."/>
            <person name="Krespan W."/>
            <person name="Perry M."/>
            <person name="Gordon-Kamm B."/>
            <person name="Liao L."/>
            <person name="Kim S."/>
            <person name="Hendrick C."/>
            <person name="Zhao Z.Y."/>
            <person name="Dolan M."/>
            <person name="Chumley F."/>
            <person name="Tingey S.V."/>
            <person name="Tomb J.F."/>
            <person name="Gordon M.P."/>
            <person name="Olson M.V."/>
            <person name="Nester E.W."/>
        </authorList>
    </citation>
    <scope>NUCLEOTIDE SEQUENCE [LARGE SCALE GENOMIC DNA]</scope>
    <source>
        <strain evidence="2">C58 / ATCC 33970</strain>
    </source>
</reference>
<dbReference type="BioCyc" id="AGRO:ATU1287-MONOMER"/>
<dbReference type="HOGENOM" id="CLU_2857673_0_0_5"/>
<dbReference type="Proteomes" id="UP000000813">
    <property type="component" value="Chromosome circular"/>
</dbReference>
<proteinExistence type="predicted"/>
<accession>Q8UFW0</accession>
<dbReference type="KEGG" id="atu:Atu1287"/>
<name>Q8UFW0_AGRFC</name>
<dbReference type="AlphaFoldDB" id="Q8UFW0"/>
<organism evidence="1 2">
    <name type="scientific">Agrobacterium fabrum (strain C58 / ATCC 33970)</name>
    <name type="common">Agrobacterium tumefaciens (strain C58)</name>
    <dbReference type="NCBI Taxonomy" id="176299"/>
    <lineage>
        <taxon>Bacteria</taxon>
        <taxon>Pseudomonadati</taxon>
        <taxon>Pseudomonadota</taxon>
        <taxon>Alphaproteobacteria</taxon>
        <taxon>Hyphomicrobiales</taxon>
        <taxon>Rhizobiaceae</taxon>
        <taxon>Rhizobium/Agrobacterium group</taxon>
        <taxon>Agrobacterium</taxon>
        <taxon>Agrobacterium tumefaciens complex</taxon>
    </lineage>
</organism>
<dbReference type="EnsemblBacteria" id="AAL42293">
    <property type="protein sequence ID" value="AAL42293"/>
    <property type="gene ID" value="Atu1287"/>
</dbReference>
<reference evidence="1 2" key="2">
    <citation type="journal article" date="2001" name="Science">
        <title>Genome sequence of the plant pathogen and biotechnology agent Agrobacterium tumefaciens C58.</title>
        <authorList>
            <person name="Goodner B."/>
            <person name="Hinkle G."/>
            <person name="Gattung S."/>
            <person name="Miller N."/>
            <person name="Blanchard M."/>
            <person name="Qurollo B."/>
            <person name="Goldman B.S."/>
            <person name="Cao Y."/>
            <person name="Askenazi M."/>
            <person name="Halling C."/>
            <person name="Mullin L."/>
            <person name="Houmiel K."/>
            <person name="Gordon J."/>
            <person name="Vaudin M."/>
            <person name="Iartchouk O."/>
            <person name="Epp A."/>
            <person name="Liu F."/>
            <person name="Wollam C."/>
            <person name="Allinger M."/>
            <person name="Doughty D."/>
            <person name="Scott C."/>
            <person name="Lappas C."/>
            <person name="Markelz B."/>
            <person name="Flanagan C."/>
            <person name="Crowell C."/>
            <person name="Gurson J."/>
            <person name="Lomo C."/>
            <person name="Sear C."/>
            <person name="Strub G."/>
            <person name="Cielo C."/>
            <person name="Slater S."/>
        </authorList>
    </citation>
    <scope>NUCLEOTIDE SEQUENCE [LARGE SCALE GENOMIC DNA]</scope>
    <source>
        <strain evidence="2">C58 / ATCC 33970</strain>
    </source>
</reference>
<protein>
    <submittedName>
        <fullName evidence="1">Uncharacterized protein</fullName>
    </submittedName>
</protein>
<dbReference type="EMBL" id="AE007869">
    <property type="protein sequence ID" value="AAL42293.1"/>
    <property type="molecule type" value="Genomic_DNA"/>
</dbReference>
<sequence>MWQFPANLAEAMSYGCHIYRAHSSNVAACVIHRRILTGMMAGSGGGRAKAKKNKAFQPCFSGFA</sequence>
<dbReference type="PIR" id="AG2734">
    <property type="entry name" value="AG2734"/>
</dbReference>